<dbReference type="Proteomes" id="UP001251528">
    <property type="component" value="Unassembled WGS sequence"/>
</dbReference>
<proteinExistence type="predicted"/>
<dbReference type="AlphaFoldDB" id="A0AAJ0G0G2"/>
<evidence type="ECO:0008006" key="4">
    <source>
        <dbReference type="Google" id="ProtNLM"/>
    </source>
</evidence>
<name>A0AAJ0G0G2_9HYPO</name>
<reference evidence="2" key="1">
    <citation type="submission" date="2023-06" db="EMBL/GenBank/DDBJ databases">
        <title>Conoideocrella luteorostrata (Hypocreales: Clavicipitaceae), a potential biocontrol fungus for elongate hemlock scale in United States Christmas tree production areas.</title>
        <authorList>
            <person name="Barrett H."/>
            <person name="Lovett B."/>
            <person name="Macias A.M."/>
            <person name="Stajich J.E."/>
            <person name="Kasson M.T."/>
        </authorList>
    </citation>
    <scope>NUCLEOTIDE SEQUENCE</scope>
    <source>
        <strain evidence="2">ARSEF 14590</strain>
    </source>
</reference>
<evidence type="ECO:0000256" key="1">
    <source>
        <dbReference type="SAM" id="SignalP"/>
    </source>
</evidence>
<evidence type="ECO:0000313" key="3">
    <source>
        <dbReference type="Proteomes" id="UP001251528"/>
    </source>
</evidence>
<protein>
    <recommendedName>
        <fullName evidence="4">Secreted protein</fullName>
    </recommendedName>
</protein>
<dbReference type="EMBL" id="JASWJB010000048">
    <property type="protein sequence ID" value="KAK2605974.1"/>
    <property type="molecule type" value="Genomic_DNA"/>
</dbReference>
<sequence>MSASLWQTWLAWLVFMAILVTKATSRTDSAAASSKAAVPSVPNIITGLRGNPAQIQIIRGDAVSTLEDAKTGSSERVSQKPLLGDPQPIWTWDTKTGVGGVSSELTACIQRGTSSTDAKFAANGKKIVAIIGYSAIVIGYDDKKVEYGVCLDGPLWNTHTAELLPGNLLAVGTNGPAPEDGIWVYNATKMDKPSPQKPIQKLKGVRALHGLVWDQQEQTLWAGGNTLGVDGSYGPSHCTIQGYKYDKSTHQLTESLNLTSSLAARLNTEWAGTSFAGWWEGTHDLVPVPDSRLLLFTTDREIHAVDLKTGIFNHSGEQLAAKFVKGFVPVDERKGQNGELLPRSDIKALGLHPQGGVIYTQAAWRKESGIPTGVNHLSISGKLSQLYNGKQLYKSRWFAATPGWPTA</sequence>
<accession>A0AAJ0G0G2</accession>
<organism evidence="2 3">
    <name type="scientific">Conoideocrella luteorostrata</name>
    <dbReference type="NCBI Taxonomy" id="1105319"/>
    <lineage>
        <taxon>Eukaryota</taxon>
        <taxon>Fungi</taxon>
        <taxon>Dikarya</taxon>
        <taxon>Ascomycota</taxon>
        <taxon>Pezizomycotina</taxon>
        <taxon>Sordariomycetes</taxon>
        <taxon>Hypocreomycetidae</taxon>
        <taxon>Hypocreales</taxon>
        <taxon>Clavicipitaceae</taxon>
        <taxon>Conoideocrella</taxon>
    </lineage>
</organism>
<keyword evidence="1" id="KW-0732">Signal</keyword>
<comment type="caution">
    <text evidence="2">The sequence shown here is derived from an EMBL/GenBank/DDBJ whole genome shotgun (WGS) entry which is preliminary data.</text>
</comment>
<gene>
    <name evidence="2" type="ORF">QQS21_003600</name>
</gene>
<evidence type="ECO:0000313" key="2">
    <source>
        <dbReference type="EMBL" id="KAK2605974.1"/>
    </source>
</evidence>
<keyword evidence="3" id="KW-1185">Reference proteome</keyword>
<dbReference type="SUPFAM" id="SSF82171">
    <property type="entry name" value="DPP6 N-terminal domain-like"/>
    <property type="match status" value="1"/>
</dbReference>
<feature type="signal peptide" evidence="1">
    <location>
        <begin position="1"/>
        <end position="25"/>
    </location>
</feature>
<feature type="chain" id="PRO_5042605457" description="Secreted protein" evidence="1">
    <location>
        <begin position="26"/>
        <end position="407"/>
    </location>
</feature>